<reference evidence="2 3" key="1">
    <citation type="journal article" date="2018" name="Nat. Biotechnol.">
        <title>A standardized bacterial taxonomy based on genome phylogeny substantially revises the tree of life.</title>
        <authorList>
            <person name="Parks D.H."/>
            <person name="Chuvochina M."/>
            <person name="Waite D.W."/>
            <person name="Rinke C."/>
            <person name="Skarshewski A."/>
            <person name="Chaumeil P.A."/>
            <person name="Hugenholtz P."/>
        </authorList>
    </citation>
    <scope>NUCLEOTIDE SEQUENCE [LARGE SCALE GENOMIC DNA]</scope>
    <source>
        <strain evidence="2">UBA9152</strain>
    </source>
</reference>
<evidence type="ECO:0000313" key="3">
    <source>
        <dbReference type="Proteomes" id="UP000257479"/>
    </source>
</evidence>
<keyword evidence="2" id="KW-0131">Cell cycle</keyword>
<feature type="non-terminal residue" evidence="2">
    <location>
        <position position="1"/>
    </location>
</feature>
<accession>A0A3C1KE13</accession>
<feature type="compositionally biased region" description="Low complexity" evidence="1">
    <location>
        <begin position="52"/>
        <end position="65"/>
    </location>
</feature>
<dbReference type="EMBL" id="DMNG01000148">
    <property type="protein sequence ID" value="HAN24614.1"/>
    <property type="molecule type" value="Genomic_DNA"/>
</dbReference>
<sequence length="81" mass="8950">EKETLDHLELAEIFKDVRKLPERPQWLSSTKRPVSALPPVDVPRRREQEGVAAQTEAADEGAAAKKAPRQRPTGQARPATA</sequence>
<protein>
    <submittedName>
        <fullName evidence="2">Cell division protein FtsH</fullName>
    </submittedName>
</protein>
<evidence type="ECO:0000256" key="1">
    <source>
        <dbReference type="SAM" id="MobiDB-lite"/>
    </source>
</evidence>
<dbReference type="GO" id="GO:0051301">
    <property type="term" value="P:cell division"/>
    <property type="evidence" value="ECO:0007669"/>
    <property type="project" value="UniProtKB-KW"/>
</dbReference>
<feature type="region of interest" description="Disordered" evidence="1">
    <location>
        <begin position="20"/>
        <end position="81"/>
    </location>
</feature>
<comment type="caution">
    <text evidence="2">The sequence shown here is derived from an EMBL/GenBank/DDBJ whole genome shotgun (WGS) entry which is preliminary data.</text>
</comment>
<organism evidence="2 3">
    <name type="scientific">Microbacterium ginsengisoli</name>
    <dbReference type="NCBI Taxonomy" id="400772"/>
    <lineage>
        <taxon>Bacteria</taxon>
        <taxon>Bacillati</taxon>
        <taxon>Actinomycetota</taxon>
        <taxon>Actinomycetes</taxon>
        <taxon>Micrococcales</taxon>
        <taxon>Microbacteriaceae</taxon>
        <taxon>Microbacterium</taxon>
    </lineage>
</organism>
<name>A0A3C1KE13_9MICO</name>
<evidence type="ECO:0000313" key="2">
    <source>
        <dbReference type="EMBL" id="HAN24614.1"/>
    </source>
</evidence>
<proteinExistence type="predicted"/>
<dbReference type="Proteomes" id="UP000257479">
    <property type="component" value="Unassembled WGS sequence"/>
</dbReference>
<keyword evidence="2" id="KW-0132">Cell division</keyword>
<dbReference type="AlphaFoldDB" id="A0A3C1KE13"/>
<gene>
    <name evidence="2" type="ORF">DCP95_08590</name>
</gene>